<evidence type="ECO:0000313" key="1">
    <source>
        <dbReference type="EMBL" id="OZY87978.1"/>
    </source>
</evidence>
<name>A0A266QDL7_9GAMM</name>
<sequence>MAQDYFVSLLKRALELGAEGRTVPVVQETRLIEQKQGIQEMIRGKIIDVYWMGTDTSREEKLRVIPIPLDRGLMGYRRFIIRRDMALEFDNIDTLSALANYTACQGKHWPDTIVLKEAGLPVQEIVSFERMFQRLNLRECDYFPRGFFEPYSELYVRQQIYPDLALYEHLVLYYPFTLYFFLNKDDEALAQWIEQGLEKMIDSGEFIRHMQSHDLTRHAFPLHHLEDMRVIELKNPNIPATTNYKNRRYWFQPDDFNHRHH</sequence>
<accession>A0A266QDL7</accession>
<keyword evidence="2" id="KW-1185">Reference proteome</keyword>
<dbReference type="AlphaFoldDB" id="A0A266QDL7"/>
<proteinExistence type="predicted"/>
<dbReference type="SUPFAM" id="SSF53850">
    <property type="entry name" value="Periplasmic binding protein-like II"/>
    <property type="match status" value="1"/>
</dbReference>
<evidence type="ECO:0008006" key="3">
    <source>
        <dbReference type="Google" id="ProtNLM"/>
    </source>
</evidence>
<evidence type="ECO:0000313" key="2">
    <source>
        <dbReference type="Proteomes" id="UP000216101"/>
    </source>
</evidence>
<dbReference type="EMBL" id="NHNI01000001">
    <property type="protein sequence ID" value="OZY87978.1"/>
    <property type="molecule type" value="Genomic_DNA"/>
</dbReference>
<protein>
    <recommendedName>
        <fullName evidence="3">Solute-binding protein family 3/N-terminal domain-containing protein</fullName>
    </recommendedName>
</protein>
<organism evidence="1 2">
    <name type="scientific">Cellvibrio mixtus</name>
    <dbReference type="NCBI Taxonomy" id="39650"/>
    <lineage>
        <taxon>Bacteria</taxon>
        <taxon>Pseudomonadati</taxon>
        <taxon>Pseudomonadota</taxon>
        <taxon>Gammaproteobacteria</taxon>
        <taxon>Cellvibrionales</taxon>
        <taxon>Cellvibrionaceae</taxon>
        <taxon>Cellvibrio</taxon>
    </lineage>
</organism>
<reference evidence="2" key="1">
    <citation type="submission" date="2017-05" db="EMBL/GenBank/DDBJ databases">
        <authorList>
            <person name="Barney B.M."/>
        </authorList>
    </citation>
    <scope>NUCLEOTIDE SEQUENCE [LARGE SCALE GENOMIC DNA]</scope>
    <source>
        <strain evidence="2">PSBB022</strain>
    </source>
</reference>
<comment type="caution">
    <text evidence="1">The sequence shown here is derived from an EMBL/GenBank/DDBJ whole genome shotgun (WGS) entry which is preliminary data.</text>
</comment>
<gene>
    <name evidence="1" type="ORF">CBP51_07920</name>
</gene>
<dbReference type="Proteomes" id="UP000216101">
    <property type="component" value="Unassembled WGS sequence"/>
</dbReference>